<dbReference type="AlphaFoldDB" id="A0A9Q1DUN2"/>
<proteinExistence type="predicted"/>
<name>A0A9Q1DUN2_CONCO</name>
<evidence type="ECO:0000313" key="2">
    <source>
        <dbReference type="Proteomes" id="UP001152803"/>
    </source>
</evidence>
<gene>
    <name evidence="1" type="ORF">COCON_G00044530</name>
</gene>
<dbReference type="Proteomes" id="UP001152803">
    <property type="component" value="Unassembled WGS sequence"/>
</dbReference>
<keyword evidence="2" id="KW-1185">Reference proteome</keyword>
<reference evidence="1" key="1">
    <citation type="journal article" date="2023" name="Science">
        <title>Genome structures resolve the early diversification of teleost fishes.</title>
        <authorList>
            <person name="Parey E."/>
            <person name="Louis A."/>
            <person name="Montfort J."/>
            <person name="Bouchez O."/>
            <person name="Roques C."/>
            <person name="Iampietro C."/>
            <person name="Lluch J."/>
            <person name="Castinel A."/>
            <person name="Donnadieu C."/>
            <person name="Desvignes T."/>
            <person name="Floi Bucao C."/>
            <person name="Jouanno E."/>
            <person name="Wen M."/>
            <person name="Mejri S."/>
            <person name="Dirks R."/>
            <person name="Jansen H."/>
            <person name="Henkel C."/>
            <person name="Chen W.J."/>
            <person name="Zahm M."/>
            <person name="Cabau C."/>
            <person name="Klopp C."/>
            <person name="Thompson A.W."/>
            <person name="Robinson-Rechavi M."/>
            <person name="Braasch I."/>
            <person name="Lecointre G."/>
            <person name="Bobe J."/>
            <person name="Postlethwait J.H."/>
            <person name="Berthelot C."/>
            <person name="Roest Crollius H."/>
            <person name="Guiguen Y."/>
        </authorList>
    </citation>
    <scope>NUCLEOTIDE SEQUENCE</scope>
    <source>
        <strain evidence="1">Concon-B</strain>
    </source>
</reference>
<accession>A0A9Q1DUN2</accession>
<dbReference type="EMBL" id="JAFJMO010000003">
    <property type="protein sequence ID" value="KAJ8281934.1"/>
    <property type="molecule type" value="Genomic_DNA"/>
</dbReference>
<organism evidence="1 2">
    <name type="scientific">Conger conger</name>
    <name type="common">Conger eel</name>
    <name type="synonym">Muraena conger</name>
    <dbReference type="NCBI Taxonomy" id="82655"/>
    <lineage>
        <taxon>Eukaryota</taxon>
        <taxon>Metazoa</taxon>
        <taxon>Chordata</taxon>
        <taxon>Craniata</taxon>
        <taxon>Vertebrata</taxon>
        <taxon>Euteleostomi</taxon>
        <taxon>Actinopterygii</taxon>
        <taxon>Neopterygii</taxon>
        <taxon>Teleostei</taxon>
        <taxon>Anguilliformes</taxon>
        <taxon>Congridae</taxon>
        <taxon>Conger</taxon>
    </lineage>
</organism>
<comment type="caution">
    <text evidence="1">The sequence shown here is derived from an EMBL/GenBank/DDBJ whole genome shotgun (WGS) entry which is preliminary data.</text>
</comment>
<sequence>MRAARTAHPGRVQELPPVIPLGHSRLQAEQNWYTRLSSSEQAEHTERWLSIFLPLHFWQRGHYGQERAAKRHTFITIRTFTLQKICKCNKCFIYVIEQSSKKCSIPFGS</sequence>
<evidence type="ECO:0000313" key="1">
    <source>
        <dbReference type="EMBL" id="KAJ8281934.1"/>
    </source>
</evidence>
<protein>
    <submittedName>
        <fullName evidence="1">Uncharacterized protein</fullName>
    </submittedName>
</protein>